<sequence length="387" mass="42812">MERNERVRVLFDKYLTSQISEEELNELLDHFNISEDKGILMELISEELSKENTLNNQEGIIGDIDTSLQKKIFSRTRPVSRIRKLLPAISIAAMILLGLSFVGIMLVMRSKKQENVVVVKNRNDIAPGRSVATLTLSDGSKVDLNSIKNGSIAKQSGTTISKTADGQVIYTNTGKSLALQYNTIETPKGGEYQVVLPDGSKVWLNAASSLKYPTSFSSLKERNVELTGEAYFEVAHNKAQPFRVKTAKQTVEVLGTHFNIMAYSNEAGTNTTLLEGSVKVSSGNNAKIIKPGQEAIVRQDIKVQEADTDAAIAWKNGRTYFKNTDIPMMMRTISRWYNVEVIYQGEVTHELFTGGISRKSNLSSLVKILASSGIHASIEDHKLIVKP</sequence>
<dbReference type="InterPro" id="IPR032508">
    <property type="entry name" value="FecR_C"/>
</dbReference>
<reference evidence="4 5" key="1">
    <citation type="submission" date="2019-07" db="EMBL/GenBank/DDBJ databases">
        <title>Flavobacterium sp. nov., isolated from glacier ice.</title>
        <authorList>
            <person name="Liu Q."/>
            <person name="Xin Y.-H."/>
        </authorList>
    </citation>
    <scope>NUCLEOTIDE SEQUENCE [LARGE SCALE GENOMIC DNA]</scope>
    <source>
        <strain evidence="4 5">ZT4R6</strain>
    </source>
</reference>
<keyword evidence="1" id="KW-0472">Membrane</keyword>
<dbReference type="PANTHER" id="PTHR30273:SF2">
    <property type="entry name" value="PROTEIN FECR"/>
    <property type="match status" value="1"/>
</dbReference>
<dbReference type="Gene3D" id="3.55.50.30">
    <property type="match status" value="1"/>
</dbReference>
<dbReference type="GO" id="GO:0016989">
    <property type="term" value="F:sigma factor antagonist activity"/>
    <property type="evidence" value="ECO:0007669"/>
    <property type="project" value="TreeGrafter"/>
</dbReference>
<name>A0A552US74_9FLAO</name>
<dbReference type="InterPro" id="IPR006860">
    <property type="entry name" value="FecR"/>
</dbReference>
<gene>
    <name evidence="4" type="ORF">FMM05_20560</name>
</gene>
<evidence type="ECO:0000259" key="3">
    <source>
        <dbReference type="Pfam" id="PF16344"/>
    </source>
</evidence>
<protein>
    <submittedName>
        <fullName evidence="4">FecR family protein</fullName>
    </submittedName>
</protein>
<evidence type="ECO:0000259" key="2">
    <source>
        <dbReference type="Pfam" id="PF04773"/>
    </source>
</evidence>
<accession>A0A552US74</accession>
<dbReference type="OrthoDB" id="649666at2"/>
<feature type="domain" description="Protein FecR C-terminal" evidence="3">
    <location>
        <begin position="319"/>
        <end position="385"/>
    </location>
</feature>
<dbReference type="Pfam" id="PF16344">
    <property type="entry name" value="FecR_C"/>
    <property type="match status" value="1"/>
</dbReference>
<feature type="domain" description="FecR protein" evidence="2">
    <location>
        <begin position="183"/>
        <end position="279"/>
    </location>
</feature>
<keyword evidence="1" id="KW-1133">Transmembrane helix</keyword>
<evidence type="ECO:0000313" key="5">
    <source>
        <dbReference type="Proteomes" id="UP000320643"/>
    </source>
</evidence>
<dbReference type="EMBL" id="VJVZ01000022">
    <property type="protein sequence ID" value="TRW21083.1"/>
    <property type="molecule type" value="Genomic_DNA"/>
</dbReference>
<comment type="caution">
    <text evidence="4">The sequence shown here is derived from an EMBL/GenBank/DDBJ whole genome shotgun (WGS) entry which is preliminary data.</text>
</comment>
<dbReference type="Gene3D" id="2.60.120.1440">
    <property type="match status" value="1"/>
</dbReference>
<dbReference type="InterPro" id="IPR012373">
    <property type="entry name" value="Ferrdict_sens_TM"/>
</dbReference>
<evidence type="ECO:0000256" key="1">
    <source>
        <dbReference type="SAM" id="Phobius"/>
    </source>
</evidence>
<dbReference type="PANTHER" id="PTHR30273">
    <property type="entry name" value="PERIPLASMIC SIGNAL SENSOR AND SIGMA FACTOR ACTIVATOR FECR-RELATED"/>
    <property type="match status" value="1"/>
</dbReference>
<dbReference type="Proteomes" id="UP000320643">
    <property type="component" value="Unassembled WGS sequence"/>
</dbReference>
<keyword evidence="1" id="KW-0812">Transmembrane</keyword>
<keyword evidence="5" id="KW-1185">Reference proteome</keyword>
<dbReference type="AlphaFoldDB" id="A0A552US74"/>
<dbReference type="Pfam" id="PF04773">
    <property type="entry name" value="FecR"/>
    <property type="match status" value="1"/>
</dbReference>
<dbReference type="FunFam" id="2.60.120.1440:FF:000001">
    <property type="entry name" value="Putative anti-sigma factor"/>
    <property type="match status" value="1"/>
</dbReference>
<feature type="transmembrane region" description="Helical" evidence="1">
    <location>
        <begin position="85"/>
        <end position="108"/>
    </location>
</feature>
<evidence type="ECO:0000313" key="4">
    <source>
        <dbReference type="EMBL" id="TRW21083.1"/>
    </source>
</evidence>
<dbReference type="RefSeq" id="WP_143375310.1">
    <property type="nucleotide sequence ID" value="NZ_VJVZ01000022.1"/>
</dbReference>
<organism evidence="4 5">
    <name type="scientific">Flavobacterium zepuense</name>
    <dbReference type="NCBI Taxonomy" id="2593302"/>
    <lineage>
        <taxon>Bacteria</taxon>
        <taxon>Pseudomonadati</taxon>
        <taxon>Bacteroidota</taxon>
        <taxon>Flavobacteriia</taxon>
        <taxon>Flavobacteriales</taxon>
        <taxon>Flavobacteriaceae</taxon>
        <taxon>Flavobacterium</taxon>
    </lineage>
</organism>
<proteinExistence type="predicted"/>